<evidence type="ECO:0000313" key="2">
    <source>
        <dbReference type="EMBL" id="KKL98327.1"/>
    </source>
</evidence>
<organism evidence="2">
    <name type="scientific">marine sediment metagenome</name>
    <dbReference type="NCBI Taxonomy" id="412755"/>
    <lineage>
        <taxon>unclassified sequences</taxon>
        <taxon>metagenomes</taxon>
        <taxon>ecological metagenomes</taxon>
    </lineage>
</organism>
<comment type="caution">
    <text evidence="2">The sequence shown here is derived from an EMBL/GenBank/DDBJ whole genome shotgun (WGS) entry which is preliminary data.</text>
</comment>
<sequence length="65" mass="7417">MGMETGYLTKQEAAKLLKVHPRTLMRWVNAGEVKAYRIGPLVRFSETDLQSYMEGQTIVTDEETP</sequence>
<dbReference type="Gene3D" id="1.10.1660.10">
    <property type="match status" value="1"/>
</dbReference>
<dbReference type="NCBIfam" id="TIGR01764">
    <property type="entry name" value="excise"/>
    <property type="match status" value="1"/>
</dbReference>
<dbReference type="EMBL" id="LAZR01017950">
    <property type="protein sequence ID" value="KKL98327.1"/>
    <property type="molecule type" value="Genomic_DNA"/>
</dbReference>
<reference evidence="2" key="1">
    <citation type="journal article" date="2015" name="Nature">
        <title>Complex archaea that bridge the gap between prokaryotes and eukaryotes.</title>
        <authorList>
            <person name="Spang A."/>
            <person name="Saw J.H."/>
            <person name="Jorgensen S.L."/>
            <person name="Zaremba-Niedzwiedzka K."/>
            <person name="Martijn J."/>
            <person name="Lind A.E."/>
            <person name="van Eijk R."/>
            <person name="Schleper C."/>
            <person name="Guy L."/>
            <person name="Ettema T.J."/>
        </authorList>
    </citation>
    <scope>NUCLEOTIDE SEQUENCE</scope>
</reference>
<dbReference type="AlphaFoldDB" id="A0A0F9JH70"/>
<name>A0A0F9JH70_9ZZZZ</name>
<protein>
    <recommendedName>
        <fullName evidence="1">Helix-turn-helix domain-containing protein</fullName>
    </recommendedName>
</protein>
<dbReference type="SUPFAM" id="SSF46955">
    <property type="entry name" value="Putative DNA-binding domain"/>
    <property type="match status" value="1"/>
</dbReference>
<accession>A0A0F9JH70</accession>
<dbReference type="Pfam" id="PF12728">
    <property type="entry name" value="HTH_17"/>
    <property type="match status" value="1"/>
</dbReference>
<dbReference type="InterPro" id="IPR010093">
    <property type="entry name" value="SinI_DNA-bd"/>
</dbReference>
<gene>
    <name evidence="2" type="ORF">LCGC14_1825520</name>
</gene>
<evidence type="ECO:0000259" key="1">
    <source>
        <dbReference type="Pfam" id="PF12728"/>
    </source>
</evidence>
<proteinExistence type="predicted"/>
<dbReference type="InterPro" id="IPR041657">
    <property type="entry name" value="HTH_17"/>
</dbReference>
<feature type="domain" description="Helix-turn-helix" evidence="1">
    <location>
        <begin position="7"/>
        <end position="56"/>
    </location>
</feature>
<dbReference type="InterPro" id="IPR009061">
    <property type="entry name" value="DNA-bd_dom_put_sf"/>
</dbReference>
<dbReference type="GO" id="GO:0003677">
    <property type="term" value="F:DNA binding"/>
    <property type="evidence" value="ECO:0007669"/>
    <property type="project" value="InterPro"/>
</dbReference>